<dbReference type="Gene3D" id="3.30.70.270">
    <property type="match status" value="1"/>
</dbReference>
<comment type="catalytic activity">
    <reaction evidence="9">
        <text>DNA(n) + a 2'-deoxyribonucleoside 5'-triphosphate = DNA(n+1) + diphosphate</text>
        <dbReference type="Rhea" id="RHEA:22508"/>
        <dbReference type="Rhea" id="RHEA-COMP:17339"/>
        <dbReference type="Rhea" id="RHEA-COMP:17340"/>
        <dbReference type="ChEBI" id="CHEBI:33019"/>
        <dbReference type="ChEBI" id="CHEBI:61560"/>
        <dbReference type="ChEBI" id="CHEBI:173112"/>
        <dbReference type="EC" id="2.7.7.49"/>
    </reaction>
</comment>
<dbReference type="InterPro" id="IPR043128">
    <property type="entry name" value="Rev_trsase/Diguanyl_cyclase"/>
</dbReference>
<keyword evidence="12" id="KW-1185">Reference proteome</keyword>
<evidence type="ECO:0000256" key="1">
    <source>
        <dbReference type="ARBA" id="ARBA00012493"/>
    </source>
</evidence>
<evidence type="ECO:0000256" key="8">
    <source>
        <dbReference type="ARBA" id="ARBA00034120"/>
    </source>
</evidence>
<evidence type="ECO:0000259" key="10">
    <source>
        <dbReference type="PROSITE" id="PS50878"/>
    </source>
</evidence>
<evidence type="ECO:0000256" key="7">
    <source>
        <dbReference type="ARBA" id="ARBA00023118"/>
    </source>
</evidence>
<protein>
    <recommendedName>
        <fullName evidence="1">RNA-directed DNA polymerase</fullName>
        <ecNumber evidence="1">2.7.7.49</ecNumber>
    </recommendedName>
</protein>
<dbReference type="PANTHER" id="PTHR34047">
    <property type="entry name" value="NUCLEAR INTRON MATURASE 1, MITOCHONDRIAL-RELATED"/>
    <property type="match status" value="1"/>
</dbReference>
<dbReference type="EMBL" id="JAOYOD010000001">
    <property type="protein sequence ID" value="MCV9386992.1"/>
    <property type="molecule type" value="Genomic_DNA"/>
</dbReference>
<dbReference type="Proteomes" id="UP001300692">
    <property type="component" value="Unassembled WGS sequence"/>
</dbReference>
<evidence type="ECO:0000256" key="2">
    <source>
        <dbReference type="ARBA" id="ARBA00022679"/>
    </source>
</evidence>
<keyword evidence="5" id="KW-0460">Magnesium</keyword>
<dbReference type="InterPro" id="IPR051083">
    <property type="entry name" value="GrpII_Intron_Splice-Mob/Def"/>
</dbReference>
<accession>A0ABT3CTS3</accession>
<dbReference type="InterPro" id="IPR000123">
    <property type="entry name" value="Reverse_transcriptase_msDNA"/>
</dbReference>
<name>A0ABT3CTS3_9BACT</name>
<evidence type="ECO:0000256" key="3">
    <source>
        <dbReference type="ARBA" id="ARBA00022695"/>
    </source>
</evidence>
<gene>
    <name evidence="11" type="ORF">N7U62_09980</name>
</gene>
<keyword evidence="3" id="KW-0548">Nucleotidyltransferase</keyword>
<comment type="caution">
    <text evidence="11">The sequence shown here is derived from an EMBL/GenBank/DDBJ whole genome shotgun (WGS) entry which is preliminary data.</text>
</comment>
<dbReference type="EC" id="2.7.7.49" evidence="1"/>
<dbReference type="SUPFAM" id="SSF56672">
    <property type="entry name" value="DNA/RNA polymerases"/>
    <property type="match status" value="1"/>
</dbReference>
<dbReference type="RefSeq" id="WP_264137820.1">
    <property type="nucleotide sequence ID" value="NZ_JAOYOD010000001.1"/>
</dbReference>
<keyword evidence="7" id="KW-0051">Antiviral defense</keyword>
<comment type="similarity">
    <text evidence="8">Belongs to the bacterial reverse transcriptase family.</text>
</comment>
<dbReference type="PRINTS" id="PR00866">
    <property type="entry name" value="RNADNAPOLMS"/>
</dbReference>
<dbReference type="GO" id="GO:0003964">
    <property type="term" value="F:RNA-directed DNA polymerase activity"/>
    <property type="evidence" value="ECO:0007669"/>
    <property type="project" value="UniProtKB-KW"/>
</dbReference>
<evidence type="ECO:0000313" key="11">
    <source>
        <dbReference type="EMBL" id="MCV9386992.1"/>
    </source>
</evidence>
<evidence type="ECO:0000256" key="6">
    <source>
        <dbReference type="ARBA" id="ARBA00022918"/>
    </source>
</evidence>
<dbReference type="PROSITE" id="PS50878">
    <property type="entry name" value="RT_POL"/>
    <property type="match status" value="1"/>
</dbReference>
<proteinExistence type="inferred from homology"/>
<evidence type="ECO:0000256" key="4">
    <source>
        <dbReference type="ARBA" id="ARBA00022723"/>
    </source>
</evidence>
<keyword evidence="4" id="KW-0479">Metal-binding</keyword>
<keyword evidence="6 11" id="KW-0695">RNA-directed DNA polymerase</keyword>
<evidence type="ECO:0000256" key="5">
    <source>
        <dbReference type="ARBA" id="ARBA00022842"/>
    </source>
</evidence>
<reference evidence="11 12" key="1">
    <citation type="submission" date="2022-10" db="EMBL/GenBank/DDBJ databases">
        <title>Comparative genomics and taxonomic characterization of three novel marine species of genus Reichenbachiella exhibiting antioxidant and polysaccharide degradation activities.</title>
        <authorList>
            <person name="Muhammad N."/>
            <person name="Lee Y.-J."/>
            <person name="Ko J."/>
            <person name="Kim S.-G."/>
        </authorList>
    </citation>
    <scope>NUCLEOTIDE SEQUENCE [LARGE SCALE GENOMIC DNA]</scope>
    <source>
        <strain evidence="11 12">ABR2-5</strain>
    </source>
</reference>
<dbReference type="InterPro" id="IPR000477">
    <property type="entry name" value="RT_dom"/>
</dbReference>
<evidence type="ECO:0000256" key="9">
    <source>
        <dbReference type="ARBA" id="ARBA00048173"/>
    </source>
</evidence>
<dbReference type="Pfam" id="PF00078">
    <property type="entry name" value="RVT_1"/>
    <property type="match status" value="1"/>
</dbReference>
<keyword evidence="2" id="KW-0808">Transferase</keyword>
<feature type="domain" description="Reverse transcriptase" evidence="10">
    <location>
        <begin position="56"/>
        <end position="266"/>
    </location>
</feature>
<evidence type="ECO:0000313" key="12">
    <source>
        <dbReference type="Proteomes" id="UP001300692"/>
    </source>
</evidence>
<organism evidence="11 12">
    <name type="scientific">Reichenbachiella ulvae</name>
    <dbReference type="NCBI Taxonomy" id="2980104"/>
    <lineage>
        <taxon>Bacteria</taxon>
        <taxon>Pseudomonadati</taxon>
        <taxon>Bacteroidota</taxon>
        <taxon>Cytophagia</taxon>
        <taxon>Cytophagales</taxon>
        <taxon>Reichenbachiellaceae</taxon>
        <taxon>Reichenbachiella</taxon>
    </lineage>
</organism>
<dbReference type="CDD" id="cd03487">
    <property type="entry name" value="RT_Bac_retron_II"/>
    <property type="match status" value="1"/>
</dbReference>
<sequence length="339" mass="39883">MEYELYKEKFTSKAHRSGLTKQEIEECLSYARPLLDKNLPLIYNTSHFSRLVGIRKIYIKRASIYTKSYYRKFLIAKRQGNPREISEPLPNLKHIQTYILTEILQHVKISAFAKAYKKKANILENTRYHVNQEKVVTLDIKNFFPSITFKAIENIFFKLGYSPILSNLFAKLCTLNGCLPQGSPTSPYLSNIFMYDFDSKLADFCLERKIRYTRYADDIAISGDFDEKEAIDYITDLLKGLDLELNPSKTKIMCQNQRQIVTGIVVNKKNQIPRKERLKLRQEVFHIRTKGLKAHIKHKGITKRNYLYHLYGKISYAVFINPYDKEFIEYKRLIKSLMK</sequence>
<dbReference type="InterPro" id="IPR043502">
    <property type="entry name" value="DNA/RNA_pol_sf"/>
</dbReference>
<dbReference type="PANTHER" id="PTHR34047:SF7">
    <property type="entry name" value="RNA-DIRECTED DNA POLYMERASE"/>
    <property type="match status" value="1"/>
</dbReference>